<keyword evidence="2" id="KW-0472">Membrane</keyword>
<feature type="compositionally biased region" description="Basic and acidic residues" evidence="1">
    <location>
        <begin position="36"/>
        <end position="51"/>
    </location>
</feature>
<sequence>MEYLSVFLYFIFVLLVFCLNIINNNNTTNNNNKNINDNDYRNSANKKESKQTSKNVHLEFVYLNLKSNNNNKLKALNLLEYYFLYFNLFENWDTIKSILHSKKFMKTRSKQPFCYSNTPVQVLVEEEYNIASQAQVCFLKHLHNLPINEIVSTFEFFIKCHQESLSKGTKVIVNFSNGTLIFASIENVLQKIHKSYILEKNHKIETLIWELSGQICFDEAYNFYPLSLSSFKILLRSVGEHKIVIRCLKCIRSVSEFNMGIIETFLNTKKNFKPIDAERSTLM</sequence>
<evidence type="ECO:0000256" key="1">
    <source>
        <dbReference type="SAM" id="MobiDB-lite"/>
    </source>
</evidence>
<protein>
    <submittedName>
        <fullName evidence="3">Uncharacterized protein</fullName>
    </submittedName>
</protein>
<keyword evidence="2" id="KW-0812">Transmembrane</keyword>
<accession>F0ZBK7</accession>
<dbReference type="AlphaFoldDB" id="F0ZBK7"/>
<keyword evidence="4" id="KW-1185">Reference proteome</keyword>
<dbReference type="InParanoid" id="F0ZBK7"/>
<dbReference type="EMBL" id="GL870971">
    <property type="protein sequence ID" value="EGC38684.1"/>
    <property type="molecule type" value="Genomic_DNA"/>
</dbReference>
<keyword evidence="2" id="KW-1133">Transmembrane helix</keyword>
<evidence type="ECO:0000313" key="3">
    <source>
        <dbReference type="EMBL" id="EGC38684.1"/>
    </source>
</evidence>
<dbReference type="GeneID" id="10506810"/>
<dbReference type="Proteomes" id="UP000001064">
    <property type="component" value="Unassembled WGS sequence"/>
</dbReference>
<evidence type="ECO:0000256" key="2">
    <source>
        <dbReference type="SAM" id="Phobius"/>
    </source>
</evidence>
<name>F0ZBK7_DICPU</name>
<gene>
    <name evidence="3" type="ORF">DICPUDRAFT_75754</name>
</gene>
<organism evidence="3 4">
    <name type="scientific">Dictyostelium purpureum</name>
    <name type="common">Slime mold</name>
    <dbReference type="NCBI Taxonomy" id="5786"/>
    <lineage>
        <taxon>Eukaryota</taxon>
        <taxon>Amoebozoa</taxon>
        <taxon>Evosea</taxon>
        <taxon>Eumycetozoa</taxon>
        <taxon>Dictyostelia</taxon>
        <taxon>Dictyosteliales</taxon>
        <taxon>Dictyosteliaceae</taxon>
        <taxon>Dictyostelium</taxon>
    </lineage>
</organism>
<feature type="region of interest" description="Disordered" evidence="1">
    <location>
        <begin position="29"/>
        <end position="51"/>
    </location>
</feature>
<dbReference type="VEuPathDB" id="AmoebaDB:DICPUDRAFT_75754"/>
<reference evidence="4" key="1">
    <citation type="journal article" date="2011" name="Genome Biol.">
        <title>Comparative genomics of the social amoebae Dictyostelium discoideum and Dictyostelium purpureum.</title>
        <authorList>
            <consortium name="US DOE Joint Genome Institute (JGI-PGF)"/>
            <person name="Sucgang R."/>
            <person name="Kuo A."/>
            <person name="Tian X."/>
            <person name="Salerno W."/>
            <person name="Parikh A."/>
            <person name="Feasley C.L."/>
            <person name="Dalin E."/>
            <person name="Tu H."/>
            <person name="Huang E."/>
            <person name="Barry K."/>
            <person name="Lindquist E."/>
            <person name="Shapiro H."/>
            <person name="Bruce D."/>
            <person name="Schmutz J."/>
            <person name="Salamov A."/>
            <person name="Fey P."/>
            <person name="Gaudet P."/>
            <person name="Anjard C."/>
            <person name="Babu M.M."/>
            <person name="Basu S."/>
            <person name="Bushmanova Y."/>
            <person name="van der Wel H."/>
            <person name="Katoh-Kurasawa M."/>
            <person name="Dinh C."/>
            <person name="Coutinho P.M."/>
            <person name="Saito T."/>
            <person name="Elias M."/>
            <person name="Schaap P."/>
            <person name="Kay R.R."/>
            <person name="Henrissat B."/>
            <person name="Eichinger L."/>
            <person name="Rivero F."/>
            <person name="Putnam N.H."/>
            <person name="West C.M."/>
            <person name="Loomis W.F."/>
            <person name="Chisholm R.L."/>
            <person name="Shaulsky G."/>
            <person name="Strassmann J.E."/>
            <person name="Queller D.C."/>
            <person name="Kuspa A."/>
            <person name="Grigoriev I.V."/>
        </authorList>
    </citation>
    <scope>NUCLEOTIDE SEQUENCE [LARGE SCALE GENOMIC DNA]</scope>
    <source>
        <strain evidence="4">QSDP1</strain>
    </source>
</reference>
<proteinExistence type="predicted"/>
<feature type="transmembrane region" description="Helical" evidence="2">
    <location>
        <begin position="6"/>
        <end position="23"/>
    </location>
</feature>
<dbReference type="KEGG" id="dpp:DICPUDRAFT_75754"/>
<dbReference type="RefSeq" id="XP_003284780.1">
    <property type="nucleotide sequence ID" value="XM_003284732.1"/>
</dbReference>
<evidence type="ECO:0000313" key="4">
    <source>
        <dbReference type="Proteomes" id="UP000001064"/>
    </source>
</evidence>